<comment type="caution">
    <text evidence="1">The sequence shown here is derived from an EMBL/GenBank/DDBJ whole genome shotgun (WGS) entry which is preliminary data.</text>
</comment>
<feature type="non-terminal residue" evidence="1">
    <location>
        <position position="1"/>
    </location>
</feature>
<dbReference type="Proteomes" id="UP000469545">
    <property type="component" value="Unassembled WGS sequence"/>
</dbReference>
<evidence type="ECO:0000313" key="2">
    <source>
        <dbReference type="Proteomes" id="UP000469545"/>
    </source>
</evidence>
<dbReference type="AlphaFoldDB" id="A0A6N9UXC2"/>
<organism evidence="1 2">
    <name type="scientific">Streptomyces coelicoflavus</name>
    <dbReference type="NCBI Taxonomy" id="285562"/>
    <lineage>
        <taxon>Bacteria</taxon>
        <taxon>Bacillati</taxon>
        <taxon>Actinomycetota</taxon>
        <taxon>Actinomycetes</taxon>
        <taxon>Kitasatosporales</taxon>
        <taxon>Streptomycetaceae</taxon>
        <taxon>Streptomyces</taxon>
    </lineage>
</organism>
<dbReference type="EMBL" id="JAAGMB010000696">
    <property type="protein sequence ID" value="NEB20830.1"/>
    <property type="molecule type" value="Genomic_DNA"/>
</dbReference>
<feature type="non-terminal residue" evidence="1">
    <location>
        <position position="92"/>
    </location>
</feature>
<reference evidence="1 2" key="1">
    <citation type="submission" date="2020-01" db="EMBL/GenBank/DDBJ databases">
        <title>Insect and environment-associated Actinomycetes.</title>
        <authorList>
            <person name="Currrie C."/>
            <person name="Chevrette M."/>
            <person name="Carlson C."/>
            <person name="Stubbendieck R."/>
            <person name="Wendt-Pienkowski E."/>
        </authorList>
    </citation>
    <scope>NUCLEOTIDE SEQUENCE [LARGE SCALE GENOMIC DNA]</scope>
    <source>
        <strain evidence="1 2">SID14172</strain>
    </source>
</reference>
<sequence>WPALPVALALIAVRQGGRCASRCAGVGLGTGAAVVLPFALTDPTGFFRNAVAFPFGLTATASPAGSPLPGHLLAAHVPGGTVIALALLTAGA</sequence>
<keyword evidence="2" id="KW-1185">Reference proteome</keyword>
<evidence type="ECO:0000313" key="1">
    <source>
        <dbReference type="EMBL" id="NEB20830.1"/>
    </source>
</evidence>
<protein>
    <submittedName>
        <fullName evidence="1">Uncharacterized protein</fullName>
    </submittedName>
</protein>
<accession>A0A6N9UXC2</accession>
<name>A0A6N9UXC2_9ACTN</name>
<proteinExistence type="predicted"/>
<gene>
    <name evidence="1" type="ORF">G3I46_30770</name>
</gene>